<reference evidence="3" key="1">
    <citation type="submission" date="2016-11" db="EMBL/GenBank/DDBJ databases">
        <authorList>
            <person name="Varghese N."/>
            <person name="Submissions S."/>
        </authorList>
    </citation>
    <scope>NUCLEOTIDE SEQUENCE [LARGE SCALE GENOMIC DNA]</scope>
    <source>
        <strain evidence="3">DSM 17659</strain>
    </source>
</reference>
<gene>
    <name evidence="2" type="ORF">SAMN05444372_106128</name>
</gene>
<evidence type="ECO:0000313" key="3">
    <source>
        <dbReference type="Proteomes" id="UP000184020"/>
    </source>
</evidence>
<feature type="transmembrane region" description="Helical" evidence="1">
    <location>
        <begin position="47"/>
        <end position="65"/>
    </location>
</feature>
<keyword evidence="3" id="KW-1185">Reference proteome</keyword>
<evidence type="ECO:0000256" key="1">
    <source>
        <dbReference type="SAM" id="Phobius"/>
    </source>
</evidence>
<feature type="transmembrane region" description="Helical" evidence="1">
    <location>
        <begin position="7"/>
        <end position="27"/>
    </location>
</feature>
<dbReference type="AlphaFoldDB" id="A0A1M5K620"/>
<sequence>MIAKNSYFLVIIYFIINQNLNILISLYYNSATQPQKTVFLFATSSKINDTFFTNVFLTNHYIFYLKKKLLKKKV</sequence>
<keyword evidence="1" id="KW-0812">Transmembrane</keyword>
<proteinExistence type="predicted"/>
<protein>
    <submittedName>
        <fullName evidence="2">Uncharacterized protein</fullName>
    </submittedName>
</protein>
<organism evidence="2 3">
    <name type="scientific">Flavobacterium micromati</name>
    <dbReference type="NCBI Taxonomy" id="229205"/>
    <lineage>
        <taxon>Bacteria</taxon>
        <taxon>Pseudomonadati</taxon>
        <taxon>Bacteroidota</taxon>
        <taxon>Flavobacteriia</taxon>
        <taxon>Flavobacteriales</taxon>
        <taxon>Flavobacteriaceae</taxon>
        <taxon>Flavobacterium</taxon>
    </lineage>
</organism>
<keyword evidence="1" id="KW-0472">Membrane</keyword>
<dbReference type="Proteomes" id="UP000184020">
    <property type="component" value="Unassembled WGS sequence"/>
</dbReference>
<accession>A0A1M5K620</accession>
<name>A0A1M5K620_9FLAO</name>
<evidence type="ECO:0000313" key="2">
    <source>
        <dbReference type="EMBL" id="SHG48020.1"/>
    </source>
</evidence>
<keyword evidence="1" id="KW-1133">Transmembrane helix</keyword>
<dbReference type="EMBL" id="FQWF01000006">
    <property type="protein sequence ID" value="SHG48020.1"/>
    <property type="molecule type" value="Genomic_DNA"/>
</dbReference>